<organism evidence="2 3">
    <name type="scientific">Ceratocystis pirilliformis</name>
    <dbReference type="NCBI Taxonomy" id="259994"/>
    <lineage>
        <taxon>Eukaryota</taxon>
        <taxon>Fungi</taxon>
        <taxon>Dikarya</taxon>
        <taxon>Ascomycota</taxon>
        <taxon>Pezizomycotina</taxon>
        <taxon>Sordariomycetes</taxon>
        <taxon>Hypocreomycetidae</taxon>
        <taxon>Microascales</taxon>
        <taxon>Ceratocystidaceae</taxon>
        <taxon>Ceratocystis</taxon>
    </lineage>
</organism>
<protein>
    <submittedName>
        <fullName evidence="2">Uncharacterized protein</fullName>
    </submittedName>
</protein>
<gene>
    <name evidence="2" type="ORF">Cpir12675_004040</name>
</gene>
<keyword evidence="3" id="KW-1185">Reference proteome</keyword>
<evidence type="ECO:0000256" key="1">
    <source>
        <dbReference type="SAM" id="MobiDB-lite"/>
    </source>
</evidence>
<sequence length="274" mass="29658">MSTTLMVFPYQNIPPPTVTEASVMTKPNFDYSAHSQGRRTSPYKDCTFYPVDQAPLDSRGKQGTSSQSSASSRGSSTKTTQSKYSSTGIPIRAMAPSTAEQDVNLLPASAAYDYTPSPIAIFDTAWRGFADDEGLVSSPLPYQIQHADSWPTSSATAGASEASWYTQNDLARGSSFNSLDANFSFDRKSSSVSDYQTSIGSIPLSSPVYEQPWQDPYPYGTRHGNTQFNQWVEFSNHSPATTATATTGTTTTSDNTQQRLDATGVQYLQSSSTT</sequence>
<feature type="compositionally biased region" description="Low complexity" evidence="1">
    <location>
        <begin position="64"/>
        <end position="87"/>
    </location>
</feature>
<dbReference type="EMBL" id="JAWDJO010000106">
    <property type="protein sequence ID" value="KAL1893652.1"/>
    <property type="molecule type" value="Genomic_DNA"/>
</dbReference>
<evidence type="ECO:0000313" key="3">
    <source>
        <dbReference type="Proteomes" id="UP001583280"/>
    </source>
</evidence>
<accession>A0ABR3Z0D3</accession>
<comment type="caution">
    <text evidence="2">The sequence shown here is derived from an EMBL/GenBank/DDBJ whole genome shotgun (WGS) entry which is preliminary data.</text>
</comment>
<dbReference type="Proteomes" id="UP001583280">
    <property type="component" value="Unassembled WGS sequence"/>
</dbReference>
<evidence type="ECO:0000313" key="2">
    <source>
        <dbReference type="EMBL" id="KAL1893652.1"/>
    </source>
</evidence>
<name>A0ABR3Z0D3_9PEZI</name>
<proteinExistence type="predicted"/>
<reference evidence="2 3" key="1">
    <citation type="journal article" date="2024" name="IMA Fungus">
        <title>IMA Genome - F19 : A genome assembly and annotation guide to empower mycologists, including annotated draft genome sequences of Ceratocystis pirilliformis, Diaporthe australafricana, Fusarium ophioides, Paecilomyces lecythidis, and Sporothrix stenoceras.</title>
        <authorList>
            <person name="Aylward J."/>
            <person name="Wilson A.M."/>
            <person name="Visagie C.M."/>
            <person name="Spraker J."/>
            <person name="Barnes I."/>
            <person name="Buitendag C."/>
            <person name="Ceriani C."/>
            <person name="Del Mar Angel L."/>
            <person name="du Plessis D."/>
            <person name="Fuchs T."/>
            <person name="Gasser K."/>
            <person name="Kramer D."/>
            <person name="Li W."/>
            <person name="Munsamy K."/>
            <person name="Piso A."/>
            <person name="Price J.L."/>
            <person name="Sonnekus B."/>
            <person name="Thomas C."/>
            <person name="van der Nest A."/>
            <person name="van Dijk A."/>
            <person name="van Heerden A."/>
            <person name="van Vuuren N."/>
            <person name="Yilmaz N."/>
            <person name="Duong T.A."/>
            <person name="van der Merwe N.A."/>
            <person name="Wingfield M.J."/>
            <person name="Wingfield B.D."/>
        </authorList>
    </citation>
    <scope>NUCLEOTIDE SEQUENCE [LARGE SCALE GENOMIC DNA]</scope>
    <source>
        <strain evidence="2 3">CMW 12675</strain>
    </source>
</reference>
<feature type="region of interest" description="Disordered" evidence="1">
    <location>
        <begin position="30"/>
        <end position="88"/>
    </location>
</feature>